<dbReference type="GO" id="GO:0005634">
    <property type="term" value="C:nucleus"/>
    <property type="evidence" value="ECO:0007669"/>
    <property type="project" value="UniProtKB-SubCell"/>
</dbReference>
<feature type="region of interest" description="Disordered" evidence="7">
    <location>
        <begin position="1"/>
        <end position="39"/>
    </location>
</feature>
<evidence type="ECO:0000313" key="10">
    <source>
        <dbReference type="Proteomes" id="UP000663882"/>
    </source>
</evidence>
<dbReference type="Gene3D" id="3.90.228.10">
    <property type="match status" value="1"/>
</dbReference>
<dbReference type="EMBL" id="CAJNOO010001285">
    <property type="protein sequence ID" value="CAF1128299.1"/>
    <property type="molecule type" value="Genomic_DNA"/>
</dbReference>
<comment type="subcellular location">
    <subcellularLocation>
        <location evidence="1">Nucleus</location>
    </subcellularLocation>
</comment>
<feature type="compositionally biased region" description="Acidic residues" evidence="7">
    <location>
        <begin position="15"/>
        <end position="36"/>
    </location>
</feature>
<feature type="domain" description="PARP catalytic" evidence="8">
    <location>
        <begin position="89"/>
        <end position="273"/>
    </location>
</feature>
<evidence type="ECO:0000313" key="9">
    <source>
        <dbReference type="EMBL" id="CAF1128299.1"/>
    </source>
</evidence>
<dbReference type="GO" id="GO:0010629">
    <property type="term" value="P:negative regulation of gene expression"/>
    <property type="evidence" value="ECO:0007669"/>
    <property type="project" value="TreeGrafter"/>
</dbReference>
<reference evidence="9" key="1">
    <citation type="submission" date="2021-02" db="EMBL/GenBank/DDBJ databases">
        <authorList>
            <person name="Nowell W R."/>
        </authorList>
    </citation>
    <scope>NUCLEOTIDE SEQUENCE</scope>
</reference>
<keyword evidence="5" id="KW-0539">Nucleus</keyword>
<organism evidence="9 10">
    <name type="scientific">Rotaria sordida</name>
    <dbReference type="NCBI Taxonomy" id="392033"/>
    <lineage>
        <taxon>Eukaryota</taxon>
        <taxon>Metazoa</taxon>
        <taxon>Spiralia</taxon>
        <taxon>Gnathifera</taxon>
        <taxon>Rotifera</taxon>
        <taxon>Eurotatoria</taxon>
        <taxon>Bdelloidea</taxon>
        <taxon>Philodinida</taxon>
        <taxon>Philodinidae</taxon>
        <taxon>Rotaria</taxon>
    </lineage>
</organism>
<keyword evidence="2 6" id="KW-0328">Glycosyltransferase</keyword>
<dbReference type="Proteomes" id="UP000663882">
    <property type="component" value="Unassembled WGS sequence"/>
</dbReference>
<evidence type="ECO:0000256" key="3">
    <source>
        <dbReference type="ARBA" id="ARBA00022679"/>
    </source>
</evidence>
<dbReference type="GO" id="GO:0003714">
    <property type="term" value="F:transcription corepressor activity"/>
    <property type="evidence" value="ECO:0007669"/>
    <property type="project" value="TreeGrafter"/>
</dbReference>
<evidence type="ECO:0000256" key="2">
    <source>
        <dbReference type="ARBA" id="ARBA00022676"/>
    </source>
</evidence>
<dbReference type="SUPFAM" id="SSF56399">
    <property type="entry name" value="ADP-ribosylation"/>
    <property type="match status" value="1"/>
</dbReference>
<evidence type="ECO:0000256" key="6">
    <source>
        <dbReference type="RuleBase" id="RU362114"/>
    </source>
</evidence>
<dbReference type="InterPro" id="IPR012317">
    <property type="entry name" value="Poly(ADP-ribose)pol_cat_dom"/>
</dbReference>
<comment type="caution">
    <text evidence="9">The sequence shown here is derived from an EMBL/GenBank/DDBJ whole genome shotgun (WGS) entry which is preliminary data.</text>
</comment>
<name>A0A814R3H2_9BILA</name>
<keyword evidence="3 6" id="KW-0808">Transferase</keyword>
<sequence length="273" mass="31441">MRHDCHLEDSQYVDSDNDELEEELMKSDDDDDEQSSDDFRKKVDFGIDLTLSARIERKEKEAPTTSALAASRSLNSIKNTADIREPSHYQVPKTWEKSRKNKICFELSNTADEYKSIVTNFNLPMKGKYTQIIRIERIQNERWYIQYLAHSRNFKKYLDKDTEKCLYHGCSEEAANAIMKSCFNRSFAGVNGTLYGVGVYFSSNAAYSHDYTKPNVNGERCMFWARVLVGNTTVGNSSMKTCPAEFDSTTDGKHIFVTYHDAQAYAEYLITYK</sequence>
<dbReference type="PROSITE" id="PS51059">
    <property type="entry name" value="PARP_CATALYTIC"/>
    <property type="match status" value="1"/>
</dbReference>
<evidence type="ECO:0000256" key="4">
    <source>
        <dbReference type="ARBA" id="ARBA00023027"/>
    </source>
</evidence>
<gene>
    <name evidence="9" type="ORF">RFH988_LOCUS20726</name>
</gene>
<dbReference type="OrthoDB" id="6133115at2759"/>
<evidence type="ECO:0000256" key="1">
    <source>
        <dbReference type="ARBA" id="ARBA00004123"/>
    </source>
</evidence>
<evidence type="ECO:0000256" key="5">
    <source>
        <dbReference type="ARBA" id="ARBA00023242"/>
    </source>
</evidence>
<dbReference type="EC" id="2.4.2.-" evidence="6"/>
<dbReference type="GO" id="GO:0003950">
    <property type="term" value="F:NAD+ poly-ADP-ribosyltransferase activity"/>
    <property type="evidence" value="ECO:0007669"/>
    <property type="project" value="UniProtKB-UniRule"/>
</dbReference>
<dbReference type="Pfam" id="PF00644">
    <property type="entry name" value="PARP"/>
    <property type="match status" value="1"/>
</dbReference>
<protein>
    <recommendedName>
        <fullName evidence="6">Poly [ADP-ribose] polymerase</fullName>
        <shortName evidence="6">PARP</shortName>
        <ecNumber evidence="6">2.4.2.-</ecNumber>
    </recommendedName>
</protein>
<proteinExistence type="predicted"/>
<accession>A0A814R3H2</accession>
<keyword evidence="4 6" id="KW-0520">NAD</keyword>
<evidence type="ECO:0000256" key="7">
    <source>
        <dbReference type="SAM" id="MobiDB-lite"/>
    </source>
</evidence>
<dbReference type="InterPro" id="IPR052056">
    <property type="entry name" value="Mono-ARTD/PARP"/>
</dbReference>
<evidence type="ECO:0000259" key="8">
    <source>
        <dbReference type="PROSITE" id="PS51059"/>
    </source>
</evidence>
<dbReference type="AlphaFoldDB" id="A0A814R3H2"/>
<dbReference type="GO" id="GO:0005737">
    <property type="term" value="C:cytoplasm"/>
    <property type="evidence" value="ECO:0007669"/>
    <property type="project" value="TreeGrafter"/>
</dbReference>
<dbReference type="PANTHER" id="PTHR14453:SF67">
    <property type="entry name" value="POLY [ADP-RIBOSE] POLYMERASE"/>
    <property type="match status" value="1"/>
</dbReference>
<dbReference type="PANTHER" id="PTHR14453">
    <property type="entry name" value="PARP/ZINC FINGER CCCH TYPE DOMAIN CONTAINING PROTEIN"/>
    <property type="match status" value="1"/>
</dbReference>